<evidence type="ECO:0000313" key="2">
    <source>
        <dbReference type="Proteomes" id="UP000233618"/>
    </source>
</evidence>
<dbReference type="Pfam" id="PF08780">
    <property type="entry name" value="NTase_sub_bind"/>
    <property type="match status" value="1"/>
</dbReference>
<dbReference type="NCBIfam" id="TIGR01987">
    <property type="entry name" value="HI0074"/>
    <property type="match status" value="1"/>
</dbReference>
<dbReference type="RefSeq" id="WP_101311079.1">
    <property type="nucleotide sequence ID" value="NZ_CAXXEE010000003.1"/>
</dbReference>
<proteinExistence type="predicted"/>
<accession>A0A2N3HX60</accession>
<dbReference type="AlphaFoldDB" id="A0A2N3HX60"/>
<protein>
    <submittedName>
        <fullName evidence="1">Nucleotidyltransferase</fullName>
    </submittedName>
</protein>
<dbReference type="Proteomes" id="UP000233618">
    <property type="component" value="Unassembled WGS sequence"/>
</dbReference>
<gene>
    <name evidence="1" type="ORF">BZG01_17145</name>
</gene>
<dbReference type="Gene3D" id="1.20.120.330">
    <property type="entry name" value="Nucleotidyltransferases domain 2"/>
    <property type="match status" value="1"/>
</dbReference>
<name>A0A2N3HX60_9BACT</name>
<organism evidence="1 2">
    <name type="scientific">Labilibaculum manganireducens</name>
    <dbReference type="NCBI Taxonomy" id="1940525"/>
    <lineage>
        <taxon>Bacteria</taxon>
        <taxon>Pseudomonadati</taxon>
        <taxon>Bacteroidota</taxon>
        <taxon>Bacteroidia</taxon>
        <taxon>Marinilabiliales</taxon>
        <taxon>Marinifilaceae</taxon>
        <taxon>Labilibaculum</taxon>
    </lineage>
</organism>
<dbReference type="SUPFAM" id="SSF81593">
    <property type="entry name" value="Nucleotidyltransferase substrate binding subunit/domain"/>
    <property type="match status" value="1"/>
</dbReference>
<keyword evidence="1" id="KW-0808">Transferase</keyword>
<keyword evidence="2" id="KW-1185">Reference proteome</keyword>
<dbReference type="EMBL" id="MVDE01000034">
    <property type="protein sequence ID" value="PKQ62617.1"/>
    <property type="molecule type" value="Genomic_DNA"/>
</dbReference>
<comment type="caution">
    <text evidence="1">The sequence shown here is derived from an EMBL/GenBank/DDBJ whole genome shotgun (WGS) entry which is preliminary data.</text>
</comment>
<dbReference type="InterPro" id="IPR010235">
    <property type="entry name" value="HepT"/>
</dbReference>
<reference evidence="1 2" key="1">
    <citation type="journal article" date="2017" name="Front. Microbiol.">
        <title>Labilibaculum manganireducens gen. nov., sp. nov. and Labilibaculum filiforme sp. nov., Novel Bacteroidetes Isolated from Subsurface Sediments of the Baltic Sea.</title>
        <authorList>
            <person name="Vandieken V."/>
            <person name="Marshall I.P."/>
            <person name="Niemann H."/>
            <person name="Engelen B."/>
            <person name="Cypionka H."/>
        </authorList>
    </citation>
    <scope>NUCLEOTIDE SEQUENCE [LARGE SCALE GENOMIC DNA]</scope>
    <source>
        <strain evidence="1 2">59.10-2M</strain>
    </source>
</reference>
<sequence length="142" mass="16939">MSKDIRWQQRFINFSKAFNQLSKFIKHEELNEMEEQGLIKAFEYTYELSWKTLQDLLRDKGYSQIAGPKPVIEQSFQDGYITNGKGWMRMHQGRNLASHTYDEETAIEIIKGIRNEFFFLLQDLMIRLEEEKSNSQNSLFDE</sequence>
<dbReference type="GO" id="GO:0016740">
    <property type="term" value="F:transferase activity"/>
    <property type="evidence" value="ECO:0007669"/>
    <property type="project" value="UniProtKB-KW"/>
</dbReference>
<evidence type="ECO:0000313" key="1">
    <source>
        <dbReference type="EMBL" id="PKQ62617.1"/>
    </source>
</evidence>